<keyword evidence="11" id="KW-0317">Glutathione biosynthesis</keyword>
<accession>A0A120MZX2</accession>
<dbReference type="InterPro" id="IPR029055">
    <property type="entry name" value="Ntn_hydrolases_N"/>
</dbReference>
<dbReference type="GO" id="GO:0103068">
    <property type="term" value="F:leukotriene C4 gamma-glutamyl transferase activity"/>
    <property type="evidence" value="ECO:0007669"/>
    <property type="project" value="UniProtKB-EC"/>
</dbReference>
<evidence type="ECO:0000256" key="4">
    <source>
        <dbReference type="ARBA" id="ARBA00022679"/>
    </source>
</evidence>
<evidence type="ECO:0000313" key="14">
    <source>
        <dbReference type="Proteomes" id="UP000218890"/>
    </source>
</evidence>
<evidence type="ECO:0000256" key="8">
    <source>
        <dbReference type="ARBA" id="ARBA00047417"/>
    </source>
</evidence>
<dbReference type="EC" id="3.4.19.13" evidence="11"/>
<comment type="PTM">
    <text evidence="11">Cleaved by autocatalysis into a large and a small subunit.</text>
</comment>
<dbReference type="InterPro" id="IPR043138">
    <property type="entry name" value="GGT_lsub"/>
</dbReference>
<gene>
    <name evidence="13" type="primary">ggt</name>
    <name evidence="13" type="ORF">HH1059_13520</name>
</gene>
<keyword evidence="5 11" id="KW-0378">Hydrolase</keyword>
<dbReference type="SUPFAM" id="SSF56235">
    <property type="entry name" value="N-terminal nucleophile aminohydrolases (Ntn hydrolases)"/>
    <property type="match status" value="1"/>
</dbReference>
<keyword evidence="7 11" id="KW-0012">Acyltransferase</keyword>
<evidence type="ECO:0000256" key="11">
    <source>
        <dbReference type="RuleBase" id="RU368036"/>
    </source>
</evidence>
<comment type="similarity">
    <text evidence="3 11">Belongs to the gamma-glutamyltransferase family.</text>
</comment>
<feature type="binding site" evidence="10">
    <location>
        <position position="555"/>
    </location>
    <ligand>
        <name>L-glutamate</name>
        <dbReference type="ChEBI" id="CHEBI:29985"/>
    </ligand>
</feature>
<proteinExistence type="inferred from homology"/>
<comment type="catalytic activity">
    <reaction evidence="1 11">
        <text>an S-substituted glutathione + H2O = an S-substituted L-cysteinylglycine + L-glutamate</text>
        <dbReference type="Rhea" id="RHEA:59468"/>
        <dbReference type="ChEBI" id="CHEBI:15377"/>
        <dbReference type="ChEBI" id="CHEBI:29985"/>
        <dbReference type="ChEBI" id="CHEBI:90779"/>
        <dbReference type="ChEBI" id="CHEBI:143103"/>
        <dbReference type="EC" id="3.4.19.13"/>
    </reaction>
</comment>
<name>A0A120MZX2_HALHR</name>
<dbReference type="Gene3D" id="3.60.20.40">
    <property type="match status" value="1"/>
</dbReference>
<comment type="catalytic activity">
    <reaction evidence="8 11">
        <text>an N-terminal (5-L-glutamyl)-[peptide] + an alpha-amino acid = 5-L-glutamyl amino acid + an N-terminal L-alpha-aminoacyl-[peptide]</text>
        <dbReference type="Rhea" id="RHEA:23904"/>
        <dbReference type="Rhea" id="RHEA-COMP:9780"/>
        <dbReference type="Rhea" id="RHEA-COMP:9795"/>
        <dbReference type="ChEBI" id="CHEBI:77644"/>
        <dbReference type="ChEBI" id="CHEBI:78597"/>
        <dbReference type="ChEBI" id="CHEBI:78599"/>
        <dbReference type="ChEBI" id="CHEBI:78608"/>
        <dbReference type="EC" id="2.3.2.2"/>
    </reaction>
</comment>
<reference evidence="13" key="1">
    <citation type="submission" date="2016-02" db="EMBL/GenBank/DDBJ databases">
        <title>Halorhodospira halochloris DSM-1059 complete genome, version 2.</title>
        <authorList>
            <person name="Tsukatani Y."/>
        </authorList>
    </citation>
    <scope>NUCLEOTIDE SEQUENCE</scope>
    <source>
        <strain evidence="13">DSM 1059</strain>
    </source>
</reference>
<feature type="binding site" evidence="10">
    <location>
        <begin position="532"/>
        <end position="533"/>
    </location>
    <ligand>
        <name>L-glutamate</name>
        <dbReference type="ChEBI" id="CHEBI:29985"/>
    </ligand>
</feature>
<feature type="region of interest" description="Disordered" evidence="12">
    <location>
        <begin position="444"/>
        <end position="463"/>
    </location>
</feature>
<comment type="catalytic activity">
    <reaction evidence="2 11">
        <text>glutathione + H2O = L-cysteinylglycine + L-glutamate</text>
        <dbReference type="Rhea" id="RHEA:28807"/>
        <dbReference type="ChEBI" id="CHEBI:15377"/>
        <dbReference type="ChEBI" id="CHEBI:29985"/>
        <dbReference type="ChEBI" id="CHEBI:57925"/>
        <dbReference type="ChEBI" id="CHEBI:61694"/>
        <dbReference type="EC" id="3.4.19.13"/>
    </reaction>
</comment>
<keyword evidence="6 11" id="KW-0865">Zymogen</keyword>
<dbReference type="EC" id="2.3.2.2" evidence="11"/>
<dbReference type="Pfam" id="PF01019">
    <property type="entry name" value="G_glu_transpept"/>
    <property type="match status" value="1"/>
</dbReference>
<keyword evidence="4 11" id="KW-0808">Transferase</keyword>
<evidence type="ECO:0000256" key="7">
    <source>
        <dbReference type="ARBA" id="ARBA00023315"/>
    </source>
</evidence>
<protein>
    <recommendedName>
        <fullName evidence="11">Glutathione hydrolase proenzyme</fullName>
        <ecNumber evidence="11">2.3.2.2</ecNumber>
        <ecNumber evidence="11">3.4.19.13</ecNumber>
    </recommendedName>
    <component>
        <recommendedName>
            <fullName evidence="11">Glutathione hydrolase large chain</fullName>
        </recommendedName>
    </component>
    <component>
        <recommendedName>
            <fullName evidence="11">Glutathione hydrolase small chain</fullName>
        </recommendedName>
    </component>
</protein>
<dbReference type="UniPathway" id="UPA00204"/>
<dbReference type="PANTHER" id="PTHR43199">
    <property type="entry name" value="GLUTATHIONE HYDROLASE"/>
    <property type="match status" value="1"/>
</dbReference>
<dbReference type="GO" id="GO:0006751">
    <property type="term" value="P:glutathione catabolic process"/>
    <property type="evidence" value="ECO:0007669"/>
    <property type="project" value="UniProtKB-UniRule"/>
</dbReference>
<dbReference type="Proteomes" id="UP000218890">
    <property type="component" value="Chromosome"/>
</dbReference>
<evidence type="ECO:0000256" key="5">
    <source>
        <dbReference type="ARBA" id="ARBA00022801"/>
    </source>
</evidence>
<evidence type="ECO:0000313" key="13">
    <source>
        <dbReference type="EMBL" id="BAU58061.1"/>
    </source>
</evidence>
<evidence type="ECO:0000256" key="1">
    <source>
        <dbReference type="ARBA" id="ARBA00001049"/>
    </source>
</evidence>
<dbReference type="NCBIfam" id="TIGR00066">
    <property type="entry name" value="g_glut_trans"/>
    <property type="match status" value="1"/>
</dbReference>
<sequence length="653" mass="69874">MPGPIYNIAFKGTSQNFAGATIRPGVEDAVNPSLEASWRHPWRQDLHTGADGGAGEVLRGTLKQIKHLKFKEVFEMPRPCIAISGLVILLLVGIAGCSGPSDVSTEEPESAAAKMQDGGAMLAAAHPLAADAGEQILANGGSAVDAAIAMQMVLTLVEPQSSGIGGGAFMLYHDAETGKPIAYDGREEAPAAVASDMFLDEQGAELDFFDAAAGGQSVGVPGLLRMLEMVHDKHGSMDWELLFKPAIQHAEQGFKVSSRLHSMLDHGWRLADFNAASEYFFTAEGEPLPEGYKLRNEELAASLEKIAEQGAEPFYTGELADEIVATVQEKGGKLSHADMAEYQPAKGEPLCTDFVGNQVCSIPPPSSGGIATLQILSIYAHAAAKHEPQGEADKAHLLAEASRLAFADRNTYLGDPQFVTVPLDDLLDEEYLSDRARQIAMDSSMGEAAPGLNDASARSSADRTHSTSHLVAVDKYGNVVSMTASVEMPFGSQIMVGGFMLNNQLTDFDFQPRDADGNKAPNRVEPGKRPLSSMTPVIAYNGAGEPRLAIGSPGGTRIIGYVSQRLIDIIKYDSSLEEAIQTGNIVNRNGPTELEEDTARVALAAELEERGHEVEIEELNSGLHAIYIDGEGRLHGAADPRREGEWRRVINHR</sequence>
<dbReference type="InterPro" id="IPR043137">
    <property type="entry name" value="GGT_ssub_C"/>
</dbReference>
<evidence type="ECO:0000256" key="9">
    <source>
        <dbReference type="PIRSR" id="PIRSR600101-1"/>
    </source>
</evidence>
<dbReference type="PRINTS" id="PR01210">
    <property type="entry name" value="GGTRANSPTASE"/>
</dbReference>
<feature type="binding site" evidence="10">
    <location>
        <position position="507"/>
    </location>
    <ligand>
        <name>L-glutamate</name>
        <dbReference type="ChEBI" id="CHEBI:29985"/>
    </ligand>
</feature>
<evidence type="ECO:0000256" key="3">
    <source>
        <dbReference type="ARBA" id="ARBA00009381"/>
    </source>
</evidence>
<dbReference type="InterPro" id="IPR051792">
    <property type="entry name" value="GGT_bact"/>
</dbReference>
<feature type="active site" description="Nucleophile" evidence="9">
    <location>
        <position position="467"/>
    </location>
</feature>
<evidence type="ECO:0000256" key="12">
    <source>
        <dbReference type="SAM" id="MobiDB-lite"/>
    </source>
</evidence>
<evidence type="ECO:0000256" key="2">
    <source>
        <dbReference type="ARBA" id="ARBA00001089"/>
    </source>
</evidence>
<keyword evidence="14" id="KW-1185">Reference proteome</keyword>
<dbReference type="GO" id="GO:0036374">
    <property type="term" value="F:glutathione hydrolase activity"/>
    <property type="evidence" value="ECO:0007669"/>
    <property type="project" value="UniProtKB-UniRule"/>
</dbReference>
<evidence type="ECO:0000256" key="6">
    <source>
        <dbReference type="ARBA" id="ARBA00023145"/>
    </source>
</evidence>
<evidence type="ECO:0000256" key="10">
    <source>
        <dbReference type="PIRSR" id="PIRSR600101-2"/>
    </source>
</evidence>
<dbReference type="AlphaFoldDB" id="A0A120MZX2"/>
<organism evidence="13 14">
    <name type="scientific">Halorhodospira halochloris</name>
    <name type="common">Ectothiorhodospira halochloris</name>
    <dbReference type="NCBI Taxonomy" id="1052"/>
    <lineage>
        <taxon>Bacteria</taxon>
        <taxon>Pseudomonadati</taxon>
        <taxon>Pseudomonadota</taxon>
        <taxon>Gammaproteobacteria</taxon>
        <taxon>Chromatiales</taxon>
        <taxon>Ectothiorhodospiraceae</taxon>
        <taxon>Halorhodospira</taxon>
    </lineage>
</organism>
<comment type="pathway">
    <text evidence="11">Sulfur metabolism; glutathione metabolism.</text>
</comment>
<dbReference type="InterPro" id="IPR000101">
    <property type="entry name" value="GGT_peptidase"/>
</dbReference>
<dbReference type="EMBL" id="AP017372">
    <property type="protein sequence ID" value="BAU58061.1"/>
    <property type="molecule type" value="Genomic_DNA"/>
</dbReference>
<dbReference type="Gene3D" id="1.10.246.130">
    <property type="match status" value="1"/>
</dbReference>
<feature type="binding site" evidence="10">
    <location>
        <position position="186"/>
    </location>
    <ligand>
        <name>L-glutamate</name>
        <dbReference type="ChEBI" id="CHEBI:29985"/>
    </ligand>
</feature>
<dbReference type="KEGG" id="hhk:HH1059_13520"/>
<dbReference type="PANTHER" id="PTHR43199:SF1">
    <property type="entry name" value="GLUTATHIONE HYDROLASE PROENZYME"/>
    <property type="match status" value="1"/>
</dbReference>
<comment type="subunit">
    <text evidence="11">This enzyme consists of two polypeptide chains, which are synthesized in precursor form from a single polypeptide.</text>
</comment>
<dbReference type="GO" id="GO:0006750">
    <property type="term" value="P:glutathione biosynthetic process"/>
    <property type="evidence" value="ECO:0007669"/>
    <property type="project" value="UniProtKB-KW"/>
</dbReference>